<feature type="domain" description="Cyclin-like" evidence="3">
    <location>
        <begin position="141"/>
        <end position="243"/>
    </location>
</feature>
<dbReference type="InterPro" id="IPR036915">
    <property type="entry name" value="Cyclin-like_sf"/>
</dbReference>
<dbReference type="SMART" id="SM00385">
    <property type="entry name" value="CYCLIN"/>
    <property type="match status" value="2"/>
</dbReference>
<dbReference type="InterPro" id="IPR043198">
    <property type="entry name" value="Cyclin/Ssn8"/>
</dbReference>
<dbReference type="GO" id="GO:0006357">
    <property type="term" value="P:regulation of transcription by RNA polymerase II"/>
    <property type="evidence" value="ECO:0007669"/>
    <property type="project" value="InterPro"/>
</dbReference>
<evidence type="ECO:0000256" key="1">
    <source>
        <dbReference type="ARBA" id="ARBA00023127"/>
    </source>
</evidence>
<accession>A0A2A2KA61</accession>
<dbReference type="Gene3D" id="2.60.40.10">
    <property type="entry name" value="Immunoglobulins"/>
    <property type="match status" value="1"/>
</dbReference>
<keyword evidence="1 2" id="KW-0195">Cyclin</keyword>
<dbReference type="Proteomes" id="UP000218231">
    <property type="component" value="Unassembled WGS sequence"/>
</dbReference>
<dbReference type="InterPro" id="IPR006671">
    <property type="entry name" value="Cyclin_N"/>
</dbReference>
<dbReference type="EMBL" id="LIAE01009215">
    <property type="protein sequence ID" value="PAV70753.1"/>
    <property type="molecule type" value="Genomic_DNA"/>
</dbReference>
<evidence type="ECO:0000256" key="2">
    <source>
        <dbReference type="RuleBase" id="RU000383"/>
    </source>
</evidence>
<reference evidence="4 5" key="1">
    <citation type="journal article" date="2017" name="Curr. Biol.">
        <title>Genome architecture and evolution of a unichromosomal asexual nematode.</title>
        <authorList>
            <person name="Fradin H."/>
            <person name="Zegar C."/>
            <person name="Gutwein M."/>
            <person name="Lucas J."/>
            <person name="Kovtun M."/>
            <person name="Corcoran D."/>
            <person name="Baugh L.R."/>
            <person name="Kiontke K."/>
            <person name="Gunsalus K."/>
            <person name="Fitch D.H."/>
            <person name="Piano F."/>
        </authorList>
    </citation>
    <scope>NUCLEOTIDE SEQUENCE [LARGE SCALE GENOMIC DNA]</scope>
    <source>
        <strain evidence="4">PF1309</strain>
    </source>
</reference>
<comment type="caution">
    <text evidence="4">The sequence shown here is derived from an EMBL/GenBank/DDBJ whole genome shotgun (WGS) entry which is preliminary data.</text>
</comment>
<dbReference type="PANTHER" id="PTHR10026">
    <property type="entry name" value="CYCLIN"/>
    <property type="match status" value="1"/>
</dbReference>
<evidence type="ECO:0000313" key="4">
    <source>
        <dbReference type="EMBL" id="PAV70753.1"/>
    </source>
</evidence>
<dbReference type="GO" id="GO:0016538">
    <property type="term" value="F:cyclin-dependent protein serine/threonine kinase regulator activity"/>
    <property type="evidence" value="ECO:0007669"/>
    <property type="project" value="InterPro"/>
</dbReference>
<gene>
    <name evidence="4" type="ORF">WR25_05386</name>
</gene>
<evidence type="ECO:0000313" key="5">
    <source>
        <dbReference type="Proteomes" id="UP000218231"/>
    </source>
</evidence>
<sequence length="339" mass="39016">MVGWLWTEEQIKNSPSIQRGMTEEQEYQKRIEGCKVITSVGYALGLKPKPTLATAAIYFHRFYMFHAFQDFQKEIAALGCLFLAGKVEETPKKCKDLCGAAVKAYPHLQQRYRNLVEEVMGIERVLLRTLKFDLQVEHPYRFLPEYGNKLKQKNIDEQEYKNVLQTAWTFVNDSMSTRICLQWEPEVIAIALIHLALTVKDLEKRISNGAGTNGNGAEENWWDEFVFHLTRDLINSICHKGMSYSPQPQPPPRSYSNLAVDCIDGIYRPAPQTSPLTKVCWLFNEDKMRFTDIIIEDTSDVCRLTIPYVQPYHYGEFTVLCENEVGRAVASAQLLPLYE</sequence>
<dbReference type="OrthoDB" id="25002at2759"/>
<dbReference type="SUPFAM" id="SSF48726">
    <property type="entry name" value="Immunoglobulin"/>
    <property type="match status" value="1"/>
</dbReference>
<organism evidence="4 5">
    <name type="scientific">Diploscapter pachys</name>
    <dbReference type="NCBI Taxonomy" id="2018661"/>
    <lineage>
        <taxon>Eukaryota</taxon>
        <taxon>Metazoa</taxon>
        <taxon>Ecdysozoa</taxon>
        <taxon>Nematoda</taxon>
        <taxon>Chromadorea</taxon>
        <taxon>Rhabditida</taxon>
        <taxon>Rhabditina</taxon>
        <taxon>Rhabditomorpha</taxon>
        <taxon>Rhabditoidea</taxon>
        <taxon>Rhabditidae</taxon>
        <taxon>Diploscapter</taxon>
    </lineage>
</organism>
<evidence type="ECO:0000259" key="3">
    <source>
        <dbReference type="SMART" id="SM00385"/>
    </source>
</evidence>
<dbReference type="STRING" id="2018661.A0A2A2KA61"/>
<dbReference type="SUPFAM" id="SSF47954">
    <property type="entry name" value="Cyclin-like"/>
    <property type="match status" value="2"/>
</dbReference>
<dbReference type="Gene3D" id="1.10.472.10">
    <property type="entry name" value="Cyclin-like"/>
    <property type="match status" value="2"/>
</dbReference>
<proteinExistence type="inferred from homology"/>
<dbReference type="AlphaFoldDB" id="A0A2A2KA61"/>
<dbReference type="InterPro" id="IPR013763">
    <property type="entry name" value="Cyclin-like_dom"/>
</dbReference>
<feature type="domain" description="Cyclin-like" evidence="3">
    <location>
        <begin position="35"/>
        <end position="117"/>
    </location>
</feature>
<name>A0A2A2KA61_9BILA</name>
<keyword evidence="5" id="KW-1185">Reference proteome</keyword>
<comment type="similarity">
    <text evidence="2">Belongs to the cyclin family.</text>
</comment>
<dbReference type="Pfam" id="PF00134">
    <property type="entry name" value="Cyclin_N"/>
    <property type="match status" value="1"/>
</dbReference>
<dbReference type="InterPro" id="IPR036179">
    <property type="entry name" value="Ig-like_dom_sf"/>
</dbReference>
<protein>
    <recommendedName>
        <fullName evidence="3">Cyclin-like domain-containing protein</fullName>
    </recommendedName>
</protein>
<dbReference type="InterPro" id="IPR013783">
    <property type="entry name" value="Ig-like_fold"/>
</dbReference>